<dbReference type="EMBL" id="FOXV01000010">
    <property type="protein sequence ID" value="SFQ56308.1"/>
    <property type="molecule type" value="Genomic_DNA"/>
</dbReference>
<evidence type="ECO:0000256" key="1">
    <source>
        <dbReference type="ARBA" id="ARBA00022516"/>
    </source>
</evidence>
<dbReference type="GO" id="GO:0009245">
    <property type="term" value="P:lipid A biosynthetic process"/>
    <property type="evidence" value="ECO:0007669"/>
    <property type="project" value="UniProtKB-KW"/>
</dbReference>
<dbReference type="Gene3D" id="2.160.10.10">
    <property type="entry name" value="Hexapeptide repeat proteins"/>
    <property type="match status" value="1"/>
</dbReference>
<dbReference type="CDD" id="cd03352">
    <property type="entry name" value="LbH_LpxD"/>
    <property type="match status" value="1"/>
</dbReference>
<proteinExistence type="predicted"/>
<dbReference type="AlphaFoldDB" id="A0A1I5ZIN1"/>
<evidence type="ECO:0000256" key="5">
    <source>
        <dbReference type="ARBA" id="ARBA00023315"/>
    </source>
</evidence>
<dbReference type="GO" id="GO:0016020">
    <property type="term" value="C:membrane"/>
    <property type="evidence" value="ECO:0007669"/>
    <property type="project" value="GOC"/>
</dbReference>
<protein>
    <submittedName>
        <fullName evidence="6">UDP-3-O-[3-hydroxymyristoyl] glucosamine N-acyltransferase</fullName>
    </submittedName>
</protein>
<dbReference type="RefSeq" id="WP_093013529.1">
    <property type="nucleotide sequence ID" value="NZ_FOXV01000010.1"/>
</dbReference>
<dbReference type="NCBIfam" id="NF002060">
    <property type="entry name" value="PRK00892.1"/>
    <property type="match status" value="1"/>
</dbReference>
<dbReference type="PANTHER" id="PTHR43378:SF2">
    <property type="entry name" value="UDP-3-O-ACYLGLUCOSAMINE N-ACYLTRANSFERASE 1, MITOCHONDRIAL-RELATED"/>
    <property type="match status" value="1"/>
</dbReference>
<keyword evidence="3 6" id="KW-0808">Transferase</keyword>
<evidence type="ECO:0000256" key="3">
    <source>
        <dbReference type="ARBA" id="ARBA00022679"/>
    </source>
</evidence>
<evidence type="ECO:0000313" key="7">
    <source>
        <dbReference type="Proteomes" id="UP000243106"/>
    </source>
</evidence>
<dbReference type="Pfam" id="PF00132">
    <property type="entry name" value="Hexapep"/>
    <property type="match status" value="2"/>
</dbReference>
<evidence type="ECO:0000256" key="4">
    <source>
        <dbReference type="ARBA" id="ARBA00023098"/>
    </source>
</evidence>
<dbReference type="STRING" id="93684.SAMN05421853_11075"/>
<dbReference type="Proteomes" id="UP000243106">
    <property type="component" value="Unassembled WGS sequence"/>
</dbReference>
<dbReference type="InterPro" id="IPR001451">
    <property type="entry name" value="Hexapep"/>
</dbReference>
<dbReference type="PANTHER" id="PTHR43378">
    <property type="entry name" value="UDP-3-O-ACYLGLUCOSAMINE N-ACYLTRANSFERASE"/>
    <property type="match status" value="1"/>
</dbReference>
<keyword evidence="7" id="KW-1185">Reference proteome</keyword>
<keyword evidence="4" id="KW-0443">Lipid metabolism</keyword>
<name>A0A1I5ZIN1_9RHOB</name>
<evidence type="ECO:0000256" key="2">
    <source>
        <dbReference type="ARBA" id="ARBA00022556"/>
    </source>
</evidence>
<keyword evidence="2" id="KW-0441">Lipid A biosynthesis</keyword>
<gene>
    <name evidence="6" type="ORF">SAMN05421853_11075</name>
</gene>
<dbReference type="GO" id="GO:0016410">
    <property type="term" value="F:N-acyltransferase activity"/>
    <property type="evidence" value="ECO:0007669"/>
    <property type="project" value="InterPro"/>
</dbReference>
<dbReference type="SUPFAM" id="SSF51161">
    <property type="entry name" value="Trimeric LpxA-like enzymes"/>
    <property type="match status" value="1"/>
</dbReference>
<evidence type="ECO:0000313" key="6">
    <source>
        <dbReference type="EMBL" id="SFQ56308.1"/>
    </source>
</evidence>
<keyword evidence="5 6" id="KW-0012">Acyltransferase</keyword>
<dbReference type="Gene3D" id="3.40.1390.10">
    <property type="entry name" value="MurE/MurF, N-terminal domain"/>
    <property type="match status" value="1"/>
</dbReference>
<dbReference type="InterPro" id="IPR007691">
    <property type="entry name" value="LpxD"/>
</dbReference>
<accession>A0A1I5ZIN1</accession>
<dbReference type="InterPro" id="IPR011004">
    <property type="entry name" value="Trimer_LpxA-like_sf"/>
</dbReference>
<organism evidence="6 7">
    <name type="scientific">Roseivivax halotolerans</name>
    <dbReference type="NCBI Taxonomy" id="93684"/>
    <lineage>
        <taxon>Bacteria</taxon>
        <taxon>Pseudomonadati</taxon>
        <taxon>Pseudomonadota</taxon>
        <taxon>Alphaproteobacteria</taxon>
        <taxon>Rhodobacterales</taxon>
        <taxon>Roseobacteraceae</taxon>
        <taxon>Roseivivax</taxon>
    </lineage>
</organism>
<sequence>MPDFTLAEIAASLGLTAAGDGDIRIAGVAEPETCPADHLALAMKPEYAEALTRGDARAAMMWDGADWQSYGLDGAILAKRPRFALSGLSATMDPGQGYSTGIHPMSDVHPEAELAPDVTVAAFSVIGRGAKIGAGSVIGPQVHIGADTEIGPGALIHAGARIGARCTIGAHFICQPNAVIGGDGFSFVTPEPSTAEKARAALGESGEATGQPWARIHSLGGVTIGDDVEVGANSTIDRGTVRDTRIGTGTKIDSLVQIGHNCIIGEHSLLCGMVGIGGSTEIGSFVVLGGQTGVSDNIRIGDNVVCGGATVVLSSIPAGRVMLGYPATKMDSQIEIFKAMRRLPRLVRDVAELRKTVSKDRKTD</sequence>
<keyword evidence="1" id="KW-0444">Lipid biosynthesis</keyword>
<dbReference type="NCBIfam" id="TIGR01853">
    <property type="entry name" value="lipid_A_lpxD"/>
    <property type="match status" value="1"/>
</dbReference>
<reference evidence="7" key="1">
    <citation type="submission" date="2016-10" db="EMBL/GenBank/DDBJ databases">
        <authorList>
            <person name="Varghese N."/>
            <person name="Submissions S."/>
        </authorList>
    </citation>
    <scope>NUCLEOTIDE SEQUENCE [LARGE SCALE GENOMIC DNA]</scope>
    <source>
        <strain evidence="7">JCM 10271</strain>
    </source>
</reference>